<dbReference type="PANTHER" id="PTHR31742">
    <property type="entry name" value="RPA-INTERACTING PROTEIN RPAIN"/>
    <property type="match status" value="1"/>
</dbReference>
<evidence type="ECO:0008006" key="11">
    <source>
        <dbReference type="Google" id="ProtNLM"/>
    </source>
</evidence>
<dbReference type="Pfam" id="PF14766">
    <property type="entry name" value="RPA_interact_N"/>
    <property type="match status" value="1"/>
</dbReference>
<evidence type="ECO:0000256" key="1">
    <source>
        <dbReference type="ARBA" id="ARBA00004123"/>
    </source>
</evidence>
<evidence type="ECO:0000256" key="2">
    <source>
        <dbReference type="ARBA" id="ARBA00022723"/>
    </source>
</evidence>
<feature type="domain" description="RPA-interacting protein C-terminal" evidence="8">
    <location>
        <begin position="191"/>
        <end position="271"/>
    </location>
</feature>
<proteinExistence type="predicted"/>
<sequence length="274" mass="32371">MRWKVKMEEEKNPKSTPEAISVRKSIKKQSDFNTYPIWKEKWRESCFKRVREDRTRLLWKSRGKSLDKQDQELIKSAFQGIVSDELNRLRKPSLVVDDDEKTLTSAELDLDGDGEGDMLWEYEGLHDAYQGDREEILLEIQRIFYEDIRAESNPKELKSCIEAWEEEEDEYLARAVYEHMQLSDEVRKKIWCPVCKQGELLEKPKAIHCTLCELQLNKCDEVNLDILESRLADAHTEHFDRGCRQKPKFQIQTRFGLTALYLTCQDCNVFDIVI</sequence>
<evidence type="ECO:0000313" key="9">
    <source>
        <dbReference type="EMBL" id="CAI0552212.1"/>
    </source>
</evidence>
<dbReference type="Pfam" id="PF14767">
    <property type="entry name" value="RPA_interact_M"/>
    <property type="match status" value="1"/>
</dbReference>
<dbReference type="InterPro" id="IPR028158">
    <property type="entry name" value="RPA_interact_N_dom"/>
</dbReference>
<feature type="domain" description="RPA-interacting protein central" evidence="7">
    <location>
        <begin position="76"/>
        <end position="176"/>
    </location>
</feature>
<reference evidence="9" key="1">
    <citation type="submission" date="2022-08" db="EMBL/GenBank/DDBJ databases">
        <authorList>
            <person name="Gutierrez-Valencia J."/>
        </authorList>
    </citation>
    <scope>NUCLEOTIDE SEQUENCE</scope>
</reference>
<keyword evidence="5" id="KW-0539">Nucleus</keyword>
<comment type="caution">
    <text evidence="9">The sequence shown here is derived from an EMBL/GenBank/DDBJ whole genome shotgun (WGS) entry which is preliminary data.</text>
</comment>
<evidence type="ECO:0000313" key="10">
    <source>
        <dbReference type="Proteomes" id="UP001154282"/>
    </source>
</evidence>
<gene>
    <name evidence="9" type="ORF">LITE_LOCUS46314</name>
</gene>
<organism evidence="9 10">
    <name type="scientific">Linum tenue</name>
    <dbReference type="NCBI Taxonomy" id="586396"/>
    <lineage>
        <taxon>Eukaryota</taxon>
        <taxon>Viridiplantae</taxon>
        <taxon>Streptophyta</taxon>
        <taxon>Embryophyta</taxon>
        <taxon>Tracheophyta</taxon>
        <taxon>Spermatophyta</taxon>
        <taxon>Magnoliopsida</taxon>
        <taxon>eudicotyledons</taxon>
        <taxon>Gunneridae</taxon>
        <taxon>Pentapetalae</taxon>
        <taxon>rosids</taxon>
        <taxon>fabids</taxon>
        <taxon>Malpighiales</taxon>
        <taxon>Linaceae</taxon>
        <taxon>Linum</taxon>
    </lineage>
</organism>
<name>A0AAV0R3C4_9ROSI</name>
<evidence type="ECO:0000256" key="3">
    <source>
        <dbReference type="ARBA" id="ARBA00022771"/>
    </source>
</evidence>
<dbReference type="Proteomes" id="UP001154282">
    <property type="component" value="Unassembled WGS sequence"/>
</dbReference>
<accession>A0AAV0R3C4</accession>
<dbReference type="AlphaFoldDB" id="A0AAV0R3C4"/>
<dbReference type="GO" id="GO:0008270">
    <property type="term" value="F:zinc ion binding"/>
    <property type="evidence" value="ECO:0007669"/>
    <property type="project" value="UniProtKB-KW"/>
</dbReference>
<feature type="domain" description="RPA-interacting protein N-terminal" evidence="6">
    <location>
        <begin position="28"/>
        <end position="62"/>
    </location>
</feature>
<evidence type="ECO:0000259" key="8">
    <source>
        <dbReference type="Pfam" id="PF14768"/>
    </source>
</evidence>
<evidence type="ECO:0000259" key="7">
    <source>
        <dbReference type="Pfam" id="PF14767"/>
    </source>
</evidence>
<keyword evidence="2" id="KW-0479">Metal-binding</keyword>
<dbReference type="InterPro" id="IPR028159">
    <property type="entry name" value="RPA_interact_C_dom"/>
</dbReference>
<evidence type="ECO:0000256" key="4">
    <source>
        <dbReference type="ARBA" id="ARBA00022833"/>
    </source>
</evidence>
<dbReference type="GO" id="GO:0006606">
    <property type="term" value="P:protein import into nucleus"/>
    <property type="evidence" value="ECO:0007669"/>
    <property type="project" value="TreeGrafter"/>
</dbReference>
<dbReference type="EMBL" id="CAMGYJ010000010">
    <property type="protein sequence ID" value="CAI0552212.1"/>
    <property type="molecule type" value="Genomic_DNA"/>
</dbReference>
<keyword evidence="10" id="KW-1185">Reference proteome</keyword>
<protein>
    <recommendedName>
        <fullName evidence="11">RPA-interacting protein</fullName>
    </recommendedName>
</protein>
<dbReference type="Pfam" id="PF14768">
    <property type="entry name" value="RPA_interact_C"/>
    <property type="match status" value="1"/>
</dbReference>
<comment type="subcellular location">
    <subcellularLocation>
        <location evidence="1">Nucleus</location>
    </subcellularLocation>
</comment>
<dbReference type="InterPro" id="IPR028155">
    <property type="entry name" value="RPA_interact_central"/>
</dbReference>
<dbReference type="PANTHER" id="PTHR31742:SF1">
    <property type="entry name" value="RPA-INTERACTING PROTEIN"/>
    <property type="match status" value="1"/>
</dbReference>
<dbReference type="InterPro" id="IPR028156">
    <property type="entry name" value="RIP"/>
</dbReference>
<keyword evidence="4" id="KW-0862">Zinc</keyword>
<evidence type="ECO:0000259" key="6">
    <source>
        <dbReference type="Pfam" id="PF14766"/>
    </source>
</evidence>
<keyword evidence="3" id="KW-0863">Zinc-finger</keyword>
<evidence type="ECO:0000256" key="5">
    <source>
        <dbReference type="ARBA" id="ARBA00023242"/>
    </source>
</evidence>
<dbReference type="GO" id="GO:0005634">
    <property type="term" value="C:nucleus"/>
    <property type="evidence" value="ECO:0007669"/>
    <property type="project" value="UniProtKB-SubCell"/>
</dbReference>